<dbReference type="InterPro" id="IPR023333">
    <property type="entry name" value="Proteasome_suB-type"/>
</dbReference>
<accession>A0A915KKC4</accession>
<dbReference type="PRINTS" id="PR00141">
    <property type="entry name" value="PROTEASOME"/>
</dbReference>
<dbReference type="GO" id="GO:0004298">
    <property type="term" value="F:threonine-type endopeptidase activity"/>
    <property type="evidence" value="ECO:0007669"/>
    <property type="project" value="UniProtKB-KW"/>
</dbReference>
<evidence type="ECO:0000256" key="1">
    <source>
        <dbReference type="ARBA" id="ARBA00001198"/>
    </source>
</evidence>
<keyword evidence="9" id="KW-0865">Zymogen</keyword>
<keyword evidence="13" id="KW-1185">Reference proteome</keyword>
<reference evidence="14" key="1">
    <citation type="submission" date="2022-11" db="UniProtKB">
        <authorList>
            <consortium name="WormBaseParasite"/>
        </authorList>
    </citation>
    <scope>IDENTIFICATION</scope>
</reference>
<keyword evidence="8" id="KW-0647">Proteasome</keyword>
<dbReference type="InterPro" id="IPR001353">
    <property type="entry name" value="Proteasome_sua/b"/>
</dbReference>
<organism evidence="13 14">
    <name type="scientific">Romanomermis culicivorax</name>
    <name type="common">Nematode worm</name>
    <dbReference type="NCBI Taxonomy" id="13658"/>
    <lineage>
        <taxon>Eukaryota</taxon>
        <taxon>Metazoa</taxon>
        <taxon>Ecdysozoa</taxon>
        <taxon>Nematoda</taxon>
        <taxon>Enoplea</taxon>
        <taxon>Dorylaimia</taxon>
        <taxon>Mermithida</taxon>
        <taxon>Mermithoidea</taxon>
        <taxon>Mermithidae</taxon>
        <taxon>Romanomermis</taxon>
    </lineage>
</organism>
<keyword evidence="6" id="KW-0888">Threonine protease</keyword>
<proteinExistence type="predicted"/>
<dbReference type="FunFam" id="3.60.20.10:FF:000051">
    <property type="entry name" value="Proteasome subunit beta"/>
    <property type="match status" value="1"/>
</dbReference>
<sequence>MALLQLLSKSDQDACRRENYRDIEKKLSLTQKLWDQDKIYNKIPFELTPCPTKEFVNQHFGAGTKMQFLKGTTTLSFIYEPATPKDKGGIILSVDSRASSGLYISSKTVLKVIPISEHILGTMAGGAADCQFWLALLSKNCKLYELENNDKITVAAASKLLQNMLYNYRGMGLSIGTMIAGYDKRGPSIYYLDSEGNRCKGVKFAVGSGQMNAYGILESFYKPKMEDQEAIDLGRKAIMHATYRDTGSGGNNNLFHITADGWTQLDRKDVSDMYYEFMAEKKVMVHKPALA</sequence>
<dbReference type="GO" id="GO:0051603">
    <property type="term" value="P:proteolysis involved in protein catabolic process"/>
    <property type="evidence" value="ECO:0007669"/>
    <property type="project" value="InterPro"/>
</dbReference>
<evidence type="ECO:0000256" key="10">
    <source>
        <dbReference type="ARBA" id="ARBA00023242"/>
    </source>
</evidence>
<evidence type="ECO:0000256" key="5">
    <source>
        <dbReference type="ARBA" id="ARBA00022670"/>
    </source>
</evidence>
<dbReference type="EC" id="3.4.25.1" evidence="3"/>
<evidence type="ECO:0000256" key="3">
    <source>
        <dbReference type="ARBA" id="ARBA00012039"/>
    </source>
</evidence>
<dbReference type="Pfam" id="PF00227">
    <property type="entry name" value="Proteasome"/>
    <property type="match status" value="1"/>
</dbReference>
<keyword evidence="4" id="KW-0963">Cytoplasm</keyword>
<evidence type="ECO:0000256" key="12">
    <source>
        <dbReference type="PIRSR" id="PIRSR600243-1"/>
    </source>
</evidence>
<dbReference type="GO" id="GO:0005839">
    <property type="term" value="C:proteasome core complex"/>
    <property type="evidence" value="ECO:0007669"/>
    <property type="project" value="InterPro"/>
</dbReference>
<comment type="subunit">
    <text evidence="11">The 26S proteasome consists of a 20S proteasome core and two 19S regulatory subunits. The 20S proteasome core is composed of 28 subunits that are arranged in four stacked rings, resulting in a barrel-shaped structure. The two end rings are each formed by seven alpha subunits, and the two central rings are each formed by seven beta subunits. The catalytic chamber with the active sites is on the inside of the barrel.</text>
</comment>
<evidence type="ECO:0000256" key="9">
    <source>
        <dbReference type="ARBA" id="ARBA00023145"/>
    </source>
</evidence>
<protein>
    <recommendedName>
        <fullName evidence="3">proteasome endopeptidase complex</fullName>
        <ecNumber evidence="3">3.4.25.1</ecNumber>
    </recommendedName>
</protein>
<dbReference type="WBParaSite" id="nRc.2.0.1.t39281-RA">
    <property type="protein sequence ID" value="nRc.2.0.1.t39281-RA"/>
    <property type="gene ID" value="nRc.2.0.1.g39281"/>
</dbReference>
<dbReference type="InterPro" id="IPR000243">
    <property type="entry name" value="Pept_T1A_subB"/>
</dbReference>
<keyword evidence="7" id="KW-0378">Hydrolase</keyword>
<dbReference type="GO" id="GO:0005634">
    <property type="term" value="C:nucleus"/>
    <property type="evidence" value="ECO:0007669"/>
    <property type="project" value="UniProtKB-SubCell"/>
</dbReference>
<dbReference type="Gene3D" id="3.60.20.10">
    <property type="entry name" value="Glutamine Phosphoribosylpyrophosphate, subunit 1, domain 1"/>
    <property type="match status" value="1"/>
</dbReference>
<evidence type="ECO:0000256" key="6">
    <source>
        <dbReference type="ARBA" id="ARBA00022698"/>
    </source>
</evidence>
<dbReference type="PANTHER" id="PTHR32194">
    <property type="entry name" value="METALLOPROTEASE TLDD"/>
    <property type="match status" value="1"/>
</dbReference>
<dbReference type="CDD" id="cd03761">
    <property type="entry name" value="proteasome_beta_type_5"/>
    <property type="match status" value="1"/>
</dbReference>
<comment type="subcellular location">
    <subcellularLocation>
        <location evidence="2">Nucleus</location>
    </subcellularLocation>
</comment>
<dbReference type="AlphaFoldDB" id="A0A915KKC4"/>
<evidence type="ECO:0000313" key="14">
    <source>
        <dbReference type="WBParaSite" id="nRc.2.0.1.t39281-RA"/>
    </source>
</evidence>
<feature type="active site" description="Nucleophile" evidence="12">
    <location>
        <position position="72"/>
    </location>
</feature>
<comment type="catalytic activity">
    <reaction evidence="1">
        <text>Cleavage of peptide bonds with very broad specificity.</text>
        <dbReference type="EC" id="3.4.25.1"/>
    </reaction>
</comment>
<evidence type="ECO:0000256" key="8">
    <source>
        <dbReference type="ARBA" id="ARBA00022942"/>
    </source>
</evidence>
<dbReference type="OMA" id="NLGMAMQ"/>
<evidence type="ECO:0000256" key="11">
    <source>
        <dbReference type="ARBA" id="ARBA00026071"/>
    </source>
</evidence>
<keyword evidence="5" id="KW-0645">Protease</keyword>
<evidence type="ECO:0000313" key="13">
    <source>
        <dbReference type="Proteomes" id="UP000887565"/>
    </source>
</evidence>
<dbReference type="GO" id="GO:0005737">
    <property type="term" value="C:cytoplasm"/>
    <property type="evidence" value="ECO:0007669"/>
    <property type="project" value="TreeGrafter"/>
</dbReference>
<name>A0A915KKC4_ROMCU</name>
<evidence type="ECO:0000256" key="4">
    <source>
        <dbReference type="ARBA" id="ARBA00022490"/>
    </source>
</evidence>
<dbReference type="InterPro" id="IPR029055">
    <property type="entry name" value="Ntn_hydrolases_N"/>
</dbReference>
<keyword evidence="10" id="KW-0539">Nucleus</keyword>
<dbReference type="SUPFAM" id="SSF56235">
    <property type="entry name" value="N-terminal nucleophile aminohydrolases (Ntn hydrolases)"/>
    <property type="match status" value="1"/>
</dbReference>
<dbReference type="PROSITE" id="PS51476">
    <property type="entry name" value="PROTEASOME_BETA_2"/>
    <property type="match status" value="1"/>
</dbReference>
<dbReference type="PANTHER" id="PTHR32194:SF3">
    <property type="entry name" value="PROTEASOME SUBUNIT BETA"/>
    <property type="match status" value="1"/>
</dbReference>
<dbReference type="Proteomes" id="UP000887565">
    <property type="component" value="Unplaced"/>
</dbReference>
<evidence type="ECO:0000256" key="2">
    <source>
        <dbReference type="ARBA" id="ARBA00004123"/>
    </source>
</evidence>
<evidence type="ECO:0000256" key="7">
    <source>
        <dbReference type="ARBA" id="ARBA00022801"/>
    </source>
</evidence>